<evidence type="ECO:0000256" key="2">
    <source>
        <dbReference type="ARBA" id="ARBA00010541"/>
    </source>
</evidence>
<name>A0A5C6FKU5_9BACT</name>
<keyword evidence="8" id="KW-0720">Serine protease</keyword>
<dbReference type="Pfam" id="PF13365">
    <property type="entry name" value="Trypsin_2"/>
    <property type="match status" value="1"/>
</dbReference>
<keyword evidence="5" id="KW-0677">Repeat</keyword>
<evidence type="ECO:0000256" key="7">
    <source>
        <dbReference type="ARBA" id="ARBA00022801"/>
    </source>
</evidence>
<gene>
    <name evidence="13" type="primary">degP1</name>
    <name evidence="13" type="ORF">Poly51_09060</name>
</gene>
<feature type="domain" description="PDZ" evidence="12">
    <location>
        <begin position="306"/>
        <end position="385"/>
    </location>
</feature>
<feature type="chain" id="PRO_5023098326" evidence="11">
    <location>
        <begin position="22"/>
        <end position="507"/>
    </location>
</feature>
<evidence type="ECO:0000256" key="11">
    <source>
        <dbReference type="SAM" id="SignalP"/>
    </source>
</evidence>
<protein>
    <submittedName>
        <fullName evidence="13">Putative periplasmic serine endoprotease DegP-like</fullName>
        <ecNumber evidence="13">3.4.21.107</ecNumber>
    </submittedName>
</protein>
<dbReference type="InterPro" id="IPR001940">
    <property type="entry name" value="Peptidase_S1C"/>
</dbReference>
<comment type="caution">
    <text evidence="13">The sequence shown here is derived from an EMBL/GenBank/DDBJ whole genome shotgun (WGS) entry which is preliminary data.</text>
</comment>
<feature type="active site" description="Charge relay system" evidence="9">
    <location>
        <position position="250"/>
    </location>
</feature>
<dbReference type="PRINTS" id="PR00834">
    <property type="entry name" value="PROTEASES2C"/>
</dbReference>
<dbReference type="InterPro" id="IPR011782">
    <property type="entry name" value="Pept_S1C_Do"/>
</dbReference>
<dbReference type="InterPro" id="IPR041489">
    <property type="entry name" value="PDZ_6"/>
</dbReference>
<dbReference type="GO" id="GO:0004252">
    <property type="term" value="F:serine-type endopeptidase activity"/>
    <property type="evidence" value="ECO:0007669"/>
    <property type="project" value="InterPro"/>
</dbReference>
<dbReference type="InterPro" id="IPR036034">
    <property type="entry name" value="PDZ_sf"/>
</dbReference>
<dbReference type="GO" id="GO:0042597">
    <property type="term" value="C:periplasmic space"/>
    <property type="evidence" value="ECO:0007669"/>
    <property type="project" value="UniProtKB-SubCell"/>
</dbReference>
<dbReference type="EC" id="3.4.21.107" evidence="13"/>
<dbReference type="Pfam" id="PF13180">
    <property type="entry name" value="PDZ_2"/>
    <property type="match status" value="1"/>
</dbReference>
<evidence type="ECO:0000313" key="13">
    <source>
        <dbReference type="EMBL" id="TWU60627.1"/>
    </source>
</evidence>
<dbReference type="PANTHER" id="PTHR22939">
    <property type="entry name" value="SERINE PROTEASE FAMILY S1C HTRA-RELATED"/>
    <property type="match status" value="1"/>
</dbReference>
<feature type="active site" description="Charge relay system" evidence="9">
    <location>
        <position position="146"/>
    </location>
</feature>
<evidence type="ECO:0000256" key="5">
    <source>
        <dbReference type="ARBA" id="ARBA00022737"/>
    </source>
</evidence>
<feature type="binding site" evidence="10">
    <location>
        <position position="146"/>
    </location>
    <ligand>
        <name>substrate</name>
    </ligand>
</feature>
<sequence length="507" mass="52461" precursor="true">MKHSRSKIYAALIAAPLTVAATGLLIAAAPATHSAMPTATAKPLAISPETLNVANSLSEAFRNVATHVLPSVVAIENRPDTTWQAKKPTVNDDALGQNPFKGTPFEDMFRGQPGMQGMVPRAPRSQGGIGSGVIIDSAGVVLTNNHVVEGGGKVIVRTQDGREFVAIEVLTDPKTDIAVVKFEGDSNLVAAAIGDSDKMAVGDWVVALGQPFGLESTVTAGIVSAKNRGIGITDRENFIQTDAAINPGNSGGPLVNLRGEVIGINTAISSRGGGNNGVGFAVPSNLAHWVSNQLVTSGKVQRSYLGVAIQPVSHELASQLGVRARGGVAITNVMTGTPAEKSGLKTGDVIVKFAGHAVTTPQQLQLAVEQSTVGQTSTISIVRAGKPMELPYLAESVPGDFGSSVSQKKNSDGTKLQSLGIEIAPLTKDVAKQLGMEDQSGVVIAAVQDDSSASEAGLEPGMVIAQVNRQDVSTVEDFARIVKADSDGSILLLVRGEHGSRFIVVNN</sequence>
<dbReference type="SUPFAM" id="SSF50494">
    <property type="entry name" value="Trypsin-like serine proteases"/>
    <property type="match status" value="1"/>
</dbReference>
<comment type="subcellular location">
    <subcellularLocation>
        <location evidence="1">Periplasm</location>
    </subcellularLocation>
</comment>
<organism evidence="13 14">
    <name type="scientific">Rubripirellula tenax</name>
    <dbReference type="NCBI Taxonomy" id="2528015"/>
    <lineage>
        <taxon>Bacteria</taxon>
        <taxon>Pseudomonadati</taxon>
        <taxon>Planctomycetota</taxon>
        <taxon>Planctomycetia</taxon>
        <taxon>Pirellulales</taxon>
        <taxon>Pirellulaceae</taxon>
        <taxon>Rubripirellula</taxon>
    </lineage>
</organism>
<dbReference type="InterPro" id="IPR001478">
    <property type="entry name" value="PDZ"/>
</dbReference>
<evidence type="ECO:0000256" key="1">
    <source>
        <dbReference type="ARBA" id="ARBA00004418"/>
    </source>
</evidence>
<evidence type="ECO:0000256" key="10">
    <source>
        <dbReference type="PIRSR" id="PIRSR611782-2"/>
    </source>
</evidence>
<dbReference type="AlphaFoldDB" id="A0A5C6FKU5"/>
<feature type="active site" description="Charge relay system" evidence="9">
    <location>
        <position position="176"/>
    </location>
</feature>
<reference evidence="13 14" key="1">
    <citation type="submission" date="2019-02" db="EMBL/GenBank/DDBJ databases">
        <title>Deep-cultivation of Planctomycetes and their phenomic and genomic characterization uncovers novel biology.</title>
        <authorList>
            <person name="Wiegand S."/>
            <person name="Jogler M."/>
            <person name="Boedeker C."/>
            <person name="Pinto D."/>
            <person name="Vollmers J."/>
            <person name="Rivas-Marin E."/>
            <person name="Kohn T."/>
            <person name="Peeters S.H."/>
            <person name="Heuer A."/>
            <person name="Rast P."/>
            <person name="Oberbeckmann S."/>
            <person name="Bunk B."/>
            <person name="Jeske O."/>
            <person name="Meyerdierks A."/>
            <person name="Storesund J.E."/>
            <person name="Kallscheuer N."/>
            <person name="Luecker S."/>
            <person name="Lage O.M."/>
            <person name="Pohl T."/>
            <person name="Merkel B.J."/>
            <person name="Hornburger P."/>
            <person name="Mueller R.-W."/>
            <person name="Bruemmer F."/>
            <person name="Labrenz M."/>
            <person name="Spormann A.M."/>
            <person name="Op Den Camp H."/>
            <person name="Overmann J."/>
            <person name="Amann R."/>
            <person name="Jetten M.S.M."/>
            <person name="Mascher T."/>
            <person name="Medema M.H."/>
            <person name="Devos D.P."/>
            <person name="Kaster A.-K."/>
            <person name="Ovreas L."/>
            <person name="Rohde M."/>
            <person name="Galperin M.Y."/>
            <person name="Jogler C."/>
        </authorList>
    </citation>
    <scope>NUCLEOTIDE SEQUENCE [LARGE SCALE GENOMIC DNA]</scope>
    <source>
        <strain evidence="13 14">Poly51</strain>
    </source>
</reference>
<accession>A0A5C6FKU5</accession>
<evidence type="ECO:0000259" key="12">
    <source>
        <dbReference type="PROSITE" id="PS50106"/>
    </source>
</evidence>
<keyword evidence="7 13" id="KW-0378">Hydrolase</keyword>
<dbReference type="InterPro" id="IPR009003">
    <property type="entry name" value="Peptidase_S1_PA"/>
</dbReference>
<feature type="signal peptide" evidence="11">
    <location>
        <begin position="1"/>
        <end position="21"/>
    </location>
</feature>
<feature type="binding site" evidence="10">
    <location>
        <begin position="248"/>
        <end position="250"/>
    </location>
    <ligand>
        <name>substrate</name>
    </ligand>
</feature>
<evidence type="ECO:0000256" key="3">
    <source>
        <dbReference type="ARBA" id="ARBA00022670"/>
    </source>
</evidence>
<dbReference type="PANTHER" id="PTHR22939:SF129">
    <property type="entry name" value="SERINE PROTEASE HTRA2, MITOCHONDRIAL"/>
    <property type="match status" value="1"/>
</dbReference>
<evidence type="ECO:0000256" key="9">
    <source>
        <dbReference type="PIRSR" id="PIRSR611782-1"/>
    </source>
</evidence>
<feature type="domain" description="PDZ" evidence="12">
    <location>
        <begin position="404"/>
        <end position="497"/>
    </location>
</feature>
<dbReference type="SMART" id="SM00228">
    <property type="entry name" value="PDZ"/>
    <property type="match status" value="2"/>
</dbReference>
<keyword evidence="14" id="KW-1185">Reference proteome</keyword>
<dbReference type="PROSITE" id="PS50106">
    <property type="entry name" value="PDZ"/>
    <property type="match status" value="2"/>
</dbReference>
<keyword evidence="3 13" id="KW-0645">Protease</keyword>
<evidence type="ECO:0000256" key="4">
    <source>
        <dbReference type="ARBA" id="ARBA00022729"/>
    </source>
</evidence>
<dbReference type="EMBL" id="SJPW01000001">
    <property type="protein sequence ID" value="TWU60627.1"/>
    <property type="molecule type" value="Genomic_DNA"/>
</dbReference>
<dbReference type="GO" id="GO:0006508">
    <property type="term" value="P:proteolysis"/>
    <property type="evidence" value="ECO:0007669"/>
    <property type="project" value="UniProtKB-KW"/>
</dbReference>
<evidence type="ECO:0000256" key="6">
    <source>
        <dbReference type="ARBA" id="ARBA00022764"/>
    </source>
</evidence>
<dbReference type="OrthoDB" id="248175at2"/>
<dbReference type="NCBIfam" id="TIGR02037">
    <property type="entry name" value="degP_htrA_DO"/>
    <property type="match status" value="1"/>
</dbReference>
<feature type="binding site" evidence="10">
    <location>
        <position position="176"/>
    </location>
    <ligand>
        <name>substrate</name>
    </ligand>
</feature>
<dbReference type="Pfam" id="PF17820">
    <property type="entry name" value="PDZ_6"/>
    <property type="match status" value="1"/>
</dbReference>
<keyword evidence="4 11" id="KW-0732">Signal</keyword>
<dbReference type="Proteomes" id="UP000318288">
    <property type="component" value="Unassembled WGS sequence"/>
</dbReference>
<dbReference type="Gene3D" id="2.40.10.120">
    <property type="match status" value="1"/>
</dbReference>
<comment type="similarity">
    <text evidence="2">Belongs to the peptidase S1C family.</text>
</comment>
<dbReference type="Gene3D" id="2.30.42.10">
    <property type="match status" value="2"/>
</dbReference>
<dbReference type="SUPFAM" id="SSF50156">
    <property type="entry name" value="PDZ domain-like"/>
    <property type="match status" value="2"/>
</dbReference>
<evidence type="ECO:0000256" key="8">
    <source>
        <dbReference type="ARBA" id="ARBA00022825"/>
    </source>
</evidence>
<evidence type="ECO:0000313" key="14">
    <source>
        <dbReference type="Proteomes" id="UP000318288"/>
    </source>
</evidence>
<keyword evidence="6" id="KW-0574">Periplasm</keyword>
<dbReference type="RefSeq" id="WP_146454572.1">
    <property type="nucleotide sequence ID" value="NZ_SJPW01000001.1"/>
</dbReference>
<proteinExistence type="inferred from homology"/>